<gene>
    <name evidence="2" type="ORF">Anas_14164</name>
</gene>
<feature type="compositionally biased region" description="Polar residues" evidence="1">
    <location>
        <begin position="101"/>
        <end position="111"/>
    </location>
</feature>
<feature type="compositionally biased region" description="Polar residues" evidence="1">
    <location>
        <begin position="39"/>
        <end position="53"/>
    </location>
</feature>
<proteinExistence type="predicted"/>
<reference evidence="2 3" key="1">
    <citation type="journal article" date="2019" name="PLoS Biol.">
        <title>Sex chromosomes control vertical transmission of feminizing Wolbachia symbionts in an isopod.</title>
        <authorList>
            <person name="Becking T."/>
            <person name="Chebbi M.A."/>
            <person name="Giraud I."/>
            <person name="Moumen B."/>
            <person name="Laverre T."/>
            <person name="Caubet Y."/>
            <person name="Peccoud J."/>
            <person name="Gilbert C."/>
            <person name="Cordaux R."/>
        </authorList>
    </citation>
    <scope>NUCLEOTIDE SEQUENCE [LARGE SCALE GENOMIC DNA]</scope>
    <source>
        <strain evidence="2">ANa2</strain>
        <tissue evidence="2">Whole body excluding digestive tract and cuticle</tissue>
    </source>
</reference>
<comment type="caution">
    <text evidence="2">The sequence shown here is derived from an EMBL/GenBank/DDBJ whole genome shotgun (WGS) entry which is preliminary data.</text>
</comment>
<dbReference type="AlphaFoldDB" id="A0A5N5TBZ6"/>
<organism evidence="2 3">
    <name type="scientific">Armadillidium nasatum</name>
    <dbReference type="NCBI Taxonomy" id="96803"/>
    <lineage>
        <taxon>Eukaryota</taxon>
        <taxon>Metazoa</taxon>
        <taxon>Ecdysozoa</taxon>
        <taxon>Arthropoda</taxon>
        <taxon>Crustacea</taxon>
        <taxon>Multicrustacea</taxon>
        <taxon>Malacostraca</taxon>
        <taxon>Eumalacostraca</taxon>
        <taxon>Peracarida</taxon>
        <taxon>Isopoda</taxon>
        <taxon>Oniscidea</taxon>
        <taxon>Crinocheta</taxon>
        <taxon>Armadillidiidae</taxon>
        <taxon>Armadillidium</taxon>
    </lineage>
</organism>
<dbReference type="EMBL" id="SEYY01003672">
    <property type="protein sequence ID" value="KAB7504156.1"/>
    <property type="molecule type" value="Genomic_DNA"/>
</dbReference>
<keyword evidence="3" id="KW-1185">Reference proteome</keyword>
<evidence type="ECO:0000313" key="3">
    <source>
        <dbReference type="Proteomes" id="UP000326759"/>
    </source>
</evidence>
<feature type="compositionally biased region" description="Basic and acidic residues" evidence="1">
    <location>
        <begin position="54"/>
        <end position="65"/>
    </location>
</feature>
<sequence length="385" mass="43260">MIFRKADSHKYAVSSDVGLEAEETKIKITTEVKESKTELPSSNASIKNHNIINTKDDKPTEDLQRKKLQNATDRQEKEQQKPIPFKEKMSDESINAKETKQSPIKSSSEEGFNTRSESILLISLGGGEDEILISQMAWLFYRHQKRVTLLLYGEHHREENLPEFVKIITIPIGDDDPIRTQDNNYIGLTPEDSSRGEWVSGQILWSRVAACKGLINKESEIIKLNPDVIISPLFLHDVCVLSLSFRLKIPVVGVLTSRVGAWWTWAQLGVLPSLSTASVPLTSLGNRGIFSRASNLASHYNYMSSLRQQWQVKAVNALAPMDVPSLAELYGTVSRLVLSWDPLVDPSVIPVPTAVPIGGFASILSDEDDQISFIFINLHYFYKYY</sequence>
<feature type="compositionally biased region" description="Basic and acidic residues" evidence="1">
    <location>
        <begin position="73"/>
        <end position="100"/>
    </location>
</feature>
<dbReference type="SUPFAM" id="SSF53756">
    <property type="entry name" value="UDP-Glycosyltransferase/glycogen phosphorylase"/>
    <property type="match status" value="1"/>
</dbReference>
<accession>A0A5N5TBZ6</accession>
<feature type="region of interest" description="Disordered" evidence="1">
    <location>
        <begin position="33"/>
        <end position="111"/>
    </location>
</feature>
<evidence type="ECO:0000256" key="1">
    <source>
        <dbReference type="SAM" id="MobiDB-lite"/>
    </source>
</evidence>
<protein>
    <submittedName>
        <fullName evidence="2">Uncharacterized protein</fullName>
    </submittedName>
</protein>
<name>A0A5N5TBZ6_9CRUS</name>
<dbReference type="OrthoDB" id="5835829at2759"/>
<evidence type="ECO:0000313" key="2">
    <source>
        <dbReference type="EMBL" id="KAB7504156.1"/>
    </source>
</evidence>
<dbReference type="Proteomes" id="UP000326759">
    <property type="component" value="Unassembled WGS sequence"/>
</dbReference>